<protein>
    <recommendedName>
        <fullName evidence="1">FRG domain-containing protein</fullName>
    </recommendedName>
</protein>
<evidence type="ECO:0000313" key="3">
    <source>
        <dbReference type="Proteomes" id="UP000232149"/>
    </source>
</evidence>
<reference evidence="2 3" key="1">
    <citation type="submission" date="2017-07" db="EMBL/GenBank/DDBJ databases">
        <title>Leptospira spp. isolated from tropical soils.</title>
        <authorList>
            <person name="Thibeaux R."/>
            <person name="Iraola G."/>
            <person name="Ferres I."/>
            <person name="Bierque E."/>
            <person name="Girault D."/>
            <person name="Soupe-Gilbert M.-E."/>
            <person name="Picardeau M."/>
            <person name="Goarant C."/>
        </authorList>
    </citation>
    <scope>NUCLEOTIDE SEQUENCE [LARGE SCALE GENOMIC DNA]</scope>
    <source>
        <strain evidence="2 3">FH2-B-D1</strain>
    </source>
</reference>
<accession>A0ABX4NX65</accession>
<name>A0ABX4NX65_9LEPT</name>
<feature type="domain" description="FRG" evidence="1">
    <location>
        <begin position="24"/>
        <end position="130"/>
    </location>
</feature>
<organism evidence="2 3">
    <name type="scientific">Leptospira adleri</name>
    <dbReference type="NCBI Taxonomy" id="2023186"/>
    <lineage>
        <taxon>Bacteria</taxon>
        <taxon>Pseudomonadati</taxon>
        <taxon>Spirochaetota</taxon>
        <taxon>Spirochaetia</taxon>
        <taxon>Leptospirales</taxon>
        <taxon>Leptospiraceae</taxon>
        <taxon>Leptospira</taxon>
    </lineage>
</organism>
<evidence type="ECO:0000313" key="2">
    <source>
        <dbReference type="EMBL" id="PJZ59658.1"/>
    </source>
</evidence>
<gene>
    <name evidence="2" type="ORF">CH376_22605</name>
</gene>
<dbReference type="RefSeq" id="WP_100788461.1">
    <property type="nucleotide sequence ID" value="NZ_NPDU01000107.1"/>
</dbReference>
<dbReference type="SMART" id="SM00901">
    <property type="entry name" value="FRG"/>
    <property type="match status" value="1"/>
</dbReference>
<dbReference type="EMBL" id="NPDU01000107">
    <property type="protein sequence ID" value="PJZ59658.1"/>
    <property type="molecule type" value="Genomic_DNA"/>
</dbReference>
<comment type="caution">
    <text evidence="2">The sequence shown here is derived from an EMBL/GenBank/DDBJ whole genome shotgun (WGS) entry which is preliminary data.</text>
</comment>
<proteinExistence type="predicted"/>
<evidence type="ECO:0000259" key="1">
    <source>
        <dbReference type="SMART" id="SM00901"/>
    </source>
</evidence>
<sequence>MKIVKYEFEELQNVLDFIRAIAITKKSYIFRGIPKEKFSLTTTIERDYDLTDLEKYGYGLDEAGTLEKFYKTSYHYDSEWKFNPESILEIWSLIQHYGGRTRLLDFTHSFPVALYFSYWKLEEDFNPAIWCLSNNEITDKLKQLASGLLDKSKEFENFTKFENRFTNTLWRKEDLLRAYKKENNLLNLILHYSMGSLWGSHKPDIPNLMIPIEPPRKNQRLIMQNGCFLMPTNSRTSSLNNLLGMFSENDSDKLNLEIVLKKPNYANFVEALEGNTKILINLKKIKVQQCTYLLGGMNVRGETLFPDFQGLIASVSRYGRIPKELL</sequence>
<dbReference type="Pfam" id="PF08867">
    <property type="entry name" value="FRG"/>
    <property type="match status" value="1"/>
</dbReference>
<dbReference type="InterPro" id="IPR014966">
    <property type="entry name" value="FRG-dom"/>
</dbReference>
<keyword evidence="3" id="KW-1185">Reference proteome</keyword>
<dbReference type="Proteomes" id="UP000232149">
    <property type="component" value="Unassembled WGS sequence"/>
</dbReference>